<feature type="transmembrane region" description="Helical" evidence="1">
    <location>
        <begin position="143"/>
        <end position="163"/>
    </location>
</feature>
<sequence>MSGAELQDFTGFLGRTSARFRRVLRLDSRIQWTSIQDHSIVPSYSVASRFTSLRPSVRIVLSPCVCVLVLYYIYYAVSSMTVRSDIESSLAHFVVPSASCVHSVSCLCRLLLSRVRFGSNFVRPSVGSSVLARHRDGAFSERFWIVFVGWNVCLDVVGALRVAPVSAQCKRLLLEKSIASV</sequence>
<evidence type="ECO:0000256" key="1">
    <source>
        <dbReference type="SAM" id="Phobius"/>
    </source>
</evidence>
<protein>
    <recommendedName>
        <fullName evidence="4">Transmembrane protein</fullName>
    </recommendedName>
</protein>
<dbReference type="EMBL" id="JAGYWB010000012">
    <property type="protein sequence ID" value="KAI0502623.1"/>
    <property type="molecule type" value="Genomic_DNA"/>
</dbReference>
<name>A0A8T3B1N3_DENNO</name>
<comment type="caution">
    <text evidence="2">The sequence shown here is derived from an EMBL/GenBank/DDBJ whole genome shotgun (WGS) entry which is preliminary data.</text>
</comment>
<keyword evidence="1" id="KW-0472">Membrane</keyword>
<keyword evidence="3" id="KW-1185">Reference proteome</keyword>
<dbReference type="AlphaFoldDB" id="A0A8T3B1N3"/>
<proteinExistence type="predicted"/>
<evidence type="ECO:0000313" key="3">
    <source>
        <dbReference type="Proteomes" id="UP000829196"/>
    </source>
</evidence>
<evidence type="ECO:0008006" key="4">
    <source>
        <dbReference type="Google" id="ProtNLM"/>
    </source>
</evidence>
<keyword evidence="1" id="KW-0812">Transmembrane</keyword>
<organism evidence="2 3">
    <name type="scientific">Dendrobium nobile</name>
    <name type="common">Orchid</name>
    <dbReference type="NCBI Taxonomy" id="94219"/>
    <lineage>
        <taxon>Eukaryota</taxon>
        <taxon>Viridiplantae</taxon>
        <taxon>Streptophyta</taxon>
        <taxon>Embryophyta</taxon>
        <taxon>Tracheophyta</taxon>
        <taxon>Spermatophyta</taxon>
        <taxon>Magnoliopsida</taxon>
        <taxon>Liliopsida</taxon>
        <taxon>Asparagales</taxon>
        <taxon>Orchidaceae</taxon>
        <taxon>Epidendroideae</taxon>
        <taxon>Malaxideae</taxon>
        <taxon>Dendrobiinae</taxon>
        <taxon>Dendrobium</taxon>
    </lineage>
</organism>
<dbReference type="Proteomes" id="UP000829196">
    <property type="component" value="Unassembled WGS sequence"/>
</dbReference>
<reference evidence="2" key="1">
    <citation type="journal article" date="2022" name="Front. Genet.">
        <title>Chromosome-Scale Assembly of the Dendrobium nobile Genome Provides Insights Into the Molecular Mechanism of the Biosynthesis of the Medicinal Active Ingredient of Dendrobium.</title>
        <authorList>
            <person name="Xu Q."/>
            <person name="Niu S.-C."/>
            <person name="Li K.-L."/>
            <person name="Zheng P.-J."/>
            <person name="Zhang X.-J."/>
            <person name="Jia Y."/>
            <person name="Liu Y."/>
            <person name="Niu Y.-X."/>
            <person name="Yu L.-H."/>
            <person name="Chen D.-F."/>
            <person name="Zhang G.-Q."/>
        </authorList>
    </citation>
    <scope>NUCLEOTIDE SEQUENCE</scope>
    <source>
        <tissue evidence="2">Leaf</tissue>
    </source>
</reference>
<gene>
    <name evidence="2" type="ORF">KFK09_017578</name>
</gene>
<keyword evidence="1" id="KW-1133">Transmembrane helix</keyword>
<accession>A0A8T3B1N3</accession>
<evidence type="ECO:0000313" key="2">
    <source>
        <dbReference type="EMBL" id="KAI0502623.1"/>
    </source>
</evidence>
<feature type="transmembrane region" description="Helical" evidence="1">
    <location>
        <begin position="89"/>
        <end position="112"/>
    </location>
</feature>
<feature type="transmembrane region" description="Helical" evidence="1">
    <location>
        <begin position="59"/>
        <end position="77"/>
    </location>
</feature>